<name>A0A915KK37_ROMCU</name>
<sequence>MMNEAIILMCATVIGYFAAPANDWKKLAEEAAENALAIDPVAIIAQAVAKGIVSGENKLEKVLHESVPKEAKEMAKEIVSNEKQVEKALQKSVLETTLAKKAAAALILNPAAIMAKEVADEIVAGNDKT</sequence>
<protein>
    <submittedName>
        <fullName evidence="2">Uncharacterized protein</fullName>
    </submittedName>
</protein>
<keyword evidence="1" id="KW-1185">Reference proteome</keyword>
<proteinExistence type="predicted"/>
<evidence type="ECO:0000313" key="1">
    <source>
        <dbReference type="Proteomes" id="UP000887565"/>
    </source>
</evidence>
<dbReference type="WBParaSite" id="nRc.2.0.1.t38792-RA">
    <property type="protein sequence ID" value="nRc.2.0.1.t38792-RA"/>
    <property type="gene ID" value="nRc.2.0.1.g38792"/>
</dbReference>
<dbReference type="AlphaFoldDB" id="A0A915KK37"/>
<evidence type="ECO:0000313" key="2">
    <source>
        <dbReference type="WBParaSite" id="nRc.2.0.1.t38792-RA"/>
    </source>
</evidence>
<reference evidence="2" key="1">
    <citation type="submission" date="2022-11" db="UniProtKB">
        <authorList>
            <consortium name="WormBaseParasite"/>
        </authorList>
    </citation>
    <scope>IDENTIFICATION</scope>
</reference>
<accession>A0A915KK37</accession>
<dbReference type="Proteomes" id="UP000887565">
    <property type="component" value="Unplaced"/>
</dbReference>
<organism evidence="1 2">
    <name type="scientific">Romanomermis culicivorax</name>
    <name type="common">Nematode worm</name>
    <dbReference type="NCBI Taxonomy" id="13658"/>
    <lineage>
        <taxon>Eukaryota</taxon>
        <taxon>Metazoa</taxon>
        <taxon>Ecdysozoa</taxon>
        <taxon>Nematoda</taxon>
        <taxon>Enoplea</taxon>
        <taxon>Dorylaimia</taxon>
        <taxon>Mermithida</taxon>
        <taxon>Mermithoidea</taxon>
        <taxon>Mermithidae</taxon>
        <taxon>Romanomermis</taxon>
    </lineage>
</organism>